<comment type="caution">
    <text evidence="2">The sequence shown here is derived from an EMBL/GenBank/DDBJ whole genome shotgun (WGS) entry which is preliminary data.</text>
</comment>
<dbReference type="AlphaFoldDB" id="A0A6A7Y731"/>
<dbReference type="EMBL" id="VWNA01000001">
    <property type="protein sequence ID" value="MQT13891.1"/>
    <property type="molecule type" value="Genomic_DNA"/>
</dbReference>
<dbReference type="InterPro" id="IPR029058">
    <property type="entry name" value="AB_hydrolase_fold"/>
</dbReference>
<dbReference type="Pfam" id="PF12146">
    <property type="entry name" value="Hydrolase_4"/>
    <property type="match status" value="1"/>
</dbReference>
<gene>
    <name evidence="2" type="ORF">F0357_14835</name>
</gene>
<dbReference type="InterPro" id="IPR022742">
    <property type="entry name" value="Hydrolase_4"/>
</dbReference>
<evidence type="ECO:0000313" key="2">
    <source>
        <dbReference type="EMBL" id="MQT13891.1"/>
    </source>
</evidence>
<keyword evidence="3" id="KW-1185">Reference proteome</keyword>
<evidence type="ECO:0000259" key="1">
    <source>
        <dbReference type="Pfam" id="PF12146"/>
    </source>
</evidence>
<dbReference type="PANTHER" id="PTHR11614">
    <property type="entry name" value="PHOSPHOLIPASE-RELATED"/>
    <property type="match status" value="1"/>
</dbReference>
<dbReference type="RefSeq" id="WP_153483413.1">
    <property type="nucleotide sequence ID" value="NZ_VWNA01000001.1"/>
</dbReference>
<sequence>MSRLVPIGPGGRRGALDRLVELPQNPVPEGAQVAVVEGCGGVPLRAAFWPATVVSPRGTVLVVQGRAEAIEKYFETVGDLRARGFAVAGFDLRGQGGSGRLYPDPLIADVGRFEDYVEDVGLVLSAVRRAGLPEPFTLLGHSTGGTVALGAAARDTTGLARVIATAPMFGLTAVDLTSAPVGALLALLMAAGLGRRPVNTNIDHRTFETNALTHDAARFERTRAIFMAEPALRIGPPTYHWLKAMRDGIRRLAGADGLAQCRIPALVVAAGEERIVSTPRALAAAGRIPKGNALVIEGARHEVLQETDALRARFWAAFDAFTA</sequence>
<dbReference type="Gene3D" id="3.40.50.1820">
    <property type="entry name" value="alpha/beta hydrolase"/>
    <property type="match status" value="1"/>
</dbReference>
<dbReference type="InterPro" id="IPR051044">
    <property type="entry name" value="MAG_DAG_Lipase"/>
</dbReference>
<feature type="domain" description="Serine aminopeptidase S33" evidence="1">
    <location>
        <begin position="55"/>
        <end position="308"/>
    </location>
</feature>
<evidence type="ECO:0000313" key="3">
    <source>
        <dbReference type="Proteomes" id="UP000332515"/>
    </source>
</evidence>
<dbReference type="Proteomes" id="UP000332515">
    <property type="component" value="Unassembled WGS sequence"/>
</dbReference>
<keyword evidence="2" id="KW-0378">Hydrolase</keyword>
<organism evidence="2 3">
    <name type="scientific">Segnochrobactrum spirostomi</name>
    <dbReference type="NCBI Taxonomy" id="2608987"/>
    <lineage>
        <taxon>Bacteria</taxon>
        <taxon>Pseudomonadati</taxon>
        <taxon>Pseudomonadota</taxon>
        <taxon>Alphaproteobacteria</taxon>
        <taxon>Hyphomicrobiales</taxon>
        <taxon>Segnochrobactraceae</taxon>
        <taxon>Segnochrobactrum</taxon>
    </lineage>
</organism>
<dbReference type="SUPFAM" id="SSF53474">
    <property type="entry name" value="alpha/beta-Hydrolases"/>
    <property type="match status" value="1"/>
</dbReference>
<proteinExistence type="predicted"/>
<dbReference type="GO" id="GO:0016787">
    <property type="term" value="F:hydrolase activity"/>
    <property type="evidence" value="ECO:0007669"/>
    <property type="project" value="UniProtKB-KW"/>
</dbReference>
<name>A0A6A7Y731_9HYPH</name>
<accession>A0A6A7Y731</accession>
<reference evidence="2 3" key="1">
    <citation type="submission" date="2019-09" db="EMBL/GenBank/DDBJ databases">
        <title>Segnochrobactrum spirostomi gen. nov., sp. nov., isolated from the ciliate Spirostomum cf. yagiui and description of a novel family, Segnochrobactraceae fam. nov. within the order Rhizobiales of the class Alphaproteobacteria.</title>
        <authorList>
            <person name="Akter S."/>
            <person name="Shazib S.U.A."/>
            <person name="Shin M.K."/>
        </authorList>
    </citation>
    <scope>NUCLEOTIDE SEQUENCE [LARGE SCALE GENOMIC DNA]</scope>
    <source>
        <strain evidence="2 3">Sp-1</strain>
    </source>
</reference>
<protein>
    <submittedName>
        <fullName evidence="2">Alpha/beta hydrolase</fullName>
    </submittedName>
</protein>